<gene>
    <name evidence="1" type="ORF">LMG23992_01473</name>
</gene>
<proteinExistence type="predicted"/>
<sequence>MSLRFHCCDPRRLEVIRLNGSANGIAFVEVLDKAAPPGVPRQRTLFVRLLRTGFALTPDNLRISGGERIPTVGVTWCAPADALPPQAEPGLASLTDDPARTLVVRTDGSGDHSRYTLAIVASPGSPNPPDGFDPVLSGIAFSFKVECGADFDCAQAPACPPDVGAKPDIDYLAKDYQGFRRLMLDRLSLLVPGWSERSAADLGVMLVELLAYAADNLSYRQDAIANEAYLATARQRVSVRRHARLVDYLMHEGCNARAFVHFRVKGHDVALAAGTPLLTHAPRLDPTVQPASPPLRDAIARGSLVFETAHDAVLDERFNELRFYTWGDQGCCLPRGTTHATLRTHVTGLKAGDFVVFEEVCSPSTFVDEDADRTHRWVVRLTDVTFSSDPSGQLFDDPPVDAALDVTEITWDAADALPFPLCLSVAERPGKAISVARGNIVLADHGMGVATEALGAVPEAALQIAPPAPAGTCRKPDPVPVPTRFRPALSQAPLTHGFDLAGLLAVPLSEDEGWWPASALPAIPARQATPRILSLIGTPAAPGVPPEPWTPRRDLLESAGDANDFVVEIEDDGTTRLRFGDDANGKRPDAGTAFAVRYRVGNGTAGNVGADAIRHIVSAAAGIFLAVRNPMPAAGGVDPEDIEAVRRDAPQAFRTQERAVTPADYAAAAERRPDVQRAAATFRWTGSWHTVFVTADRYGGGEIDARFAARLRRHLERFRMAGYDLEVNGPRYVALDVALHLCVKADYFRAQVLQAVRRVLSADVLPDGTLGVFHPDNFTFGQPVYLSRIIAAAQAVEGMDAVQPLRFQRLLNPSPLSLDQGVIPLGRLEIAQLANHPDFRERGRITLHARGGK</sequence>
<dbReference type="NCBIfam" id="TIGR02243">
    <property type="entry name" value="putative baseplate assembly protein"/>
    <property type="match status" value="1"/>
</dbReference>
<protein>
    <recommendedName>
        <fullName evidence="3">Baseplate assembly protein</fullName>
    </recommendedName>
</protein>
<keyword evidence="2" id="KW-1185">Reference proteome</keyword>
<evidence type="ECO:0000313" key="2">
    <source>
        <dbReference type="Proteomes" id="UP000727654"/>
    </source>
</evidence>
<organism evidence="1 2">
    <name type="scientific">Cupriavidus laharis</name>
    <dbReference type="NCBI Taxonomy" id="151654"/>
    <lineage>
        <taxon>Bacteria</taxon>
        <taxon>Pseudomonadati</taxon>
        <taxon>Pseudomonadota</taxon>
        <taxon>Betaproteobacteria</taxon>
        <taxon>Burkholderiales</taxon>
        <taxon>Burkholderiaceae</taxon>
        <taxon>Cupriavidus</taxon>
    </lineage>
</organism>
<evidence type="ECO:0008006" key="3">
    <source>
        <dbReference type="Google" id="ProtNLM"/>
    </source>
</evidence>
<dbReference type="EMBL" id="CAJZAI010000003">
    <property type="protein sequence ID" value="CAG9170127.1"/>
    <property type="molecule type" value="Genomic_DNA"/>
</dbReference>
<name>A0ABM8WRQ5_9BURK</name>
<reference evidence="1 2" key="1">
    <citation type="submission" date="2021-08" db="EMBL/GenBank/DDBJ databases">
        <authorList>
            <person name="Peeters C."/>
        </authorList>
    </citation>
    <scope>NUCLEOTIDE SEQUENCE [LARGE SCALE GENOMIC DNA]</scope>
    <source>
        <strain evidence="1 2">LMG 23992</strain>
    </source>
</reference>
<accession>A0ABM8WRQ5</accession>
<dbReference type="RefSeq" id="WP_224079140.1">
    <property type="nucleotide sequence ID" value="NZ_CAJZAI010000003.1"/>
</dbReference>
<dbReference type="Proteomes" id="UP000727654">
    <property type="component" value="Unassembled WGS sequence"/>
</dbReference>
<comment type="caution">
    <text evidence="1">The sequence shown here is derived from an EMBL/GenBank/DDBJ whole genome shotgun (WGS) entry which is preliminary data.</text>
</comment>
<dbReference type="InterPro" id="IPR011749">
    <property type="entry name" value="CHP02243"/>
</dbReference>
<evidence type="ECO:0000313" key="1">
    <source>
        <dbReference type="EMBL" id="CAG9170127.1"/>
    </source>
</evidence>